<organism evidence="2">
    <name type="scientific">Lepeophtheirus salmonis</name>
    <name type="common">Salmon louse</name>
    <name type="synonym">Caligus salmonis</name>
    <dbReference type="NCBI Taxonomy" id="72036"/>
    <lineage>
        <taxon>Eukaryota</taxon>
        <taxon>Metazoa</taxon>
        <taxon>Ecdysozoa</taxon>
        <taxon>Arthropoda</taxon>
        <taxon>Crustacea</taxon>
        <taxon>Multicrustacea</taxon>
        <taxon>Hexanauplia</taxon>
        <taxon>Copepoda</taxon>
        <taxon>Siphonostomatoida</taxon>
        <taxon>Caligidae</taxon>
        <taxon>Lepeophtheirus</taxon>
    </lineage>
</organism>
<evidence type="ECO:0000256" key="1">
    <source>
        <dbReference type="SAM" id="Phobius"/>
    </source>
</evidence>
<accession>A0A0K2TRZ6</accession>
<feature type="transmembrane region" description="Helical" evidence="1">
    <location>
        <begin position="12"/>
        <end position="29"/>
    </location>
</feature>
<keyword evidence="1" id="KW-1133">Transmembrane helix</keyword>
<keyword evidence="1" id="KW-0472">Membrane</keyword>
<name>A0A0K2TRZ6_LEPSM</name>
<keyword evidence="1" id="KW-0812">Transmembrane</keyword>
<dbReference type="AlphaFoldDB" id="A0A0K2TRZ6"/>
<proteinExistence type="predicted"/>
<dbReference type="EMBL" id="HACA01011458">
    <property type="protein sequence ID" value="CDW28819.1"/>
    <property type="molecule type" value="Transcribed_RNA"/>
</dbReference>
<reference evidence="2" key="1">
    <citation type="submission" date="2014-05" db="EMBL/GenBank/DDBJ databases">
        <authorList>
            <person name="Chronopoulou M."/>
        </authorList>
    </citation>
    <scope>NUCLEOTIDE SEQUENCE</scope>
    <source>
        <tissue evidence="2">Whole organism</tissue>
    </source>
</reference>
<evidence type="ECO:0000313" key="2">
    <source>
        <dbReference type="EMBL" id="CDW28819.1"/>
    </source>
</evidence>
<sequence>MKEMWVEDDNLLFSIIFFFVQLFSSIIKVRDDLIQDPITIYLQLYN</sequence>
<protein>
    <submittedName>
        <fullName evidence="2">Uncharacterized protein</fullName>
    </submittedName>
</protein>